<dbReference type="Proteomes" id="UP000566071">
    <property type="component" value="Unassembled WGS sequence"/>
</dbReference>
<dbReference type="InterPro" id="IPR036237">
    <property type="entry name" value="Xyl_isomerase-like_sf"/>
</dbReference>
<keyword evidence="3" id="KW-1185">Reference proteome</keyword>
<protein>
    <recommendedName>
        <fullName evidence="4">Sugar phosphate isomerase/epimerase</fullName>
    </recommendedName>
</protein>
<evidence type="ECO:0008006" key="4">
    <source>
        <dbReference type="Google" id="ProtNLM"/>
    </source>
</evidence>
<sequence>MPVSRKNFIKSTAIALAGMPLGLSALANVTKPPLAKTDGPVADGKVSISLFSKHLQWLNYKDMAALAAEIGYDGIDLTVRADGHVKPERIKDDLPKAVEAIKQAGLNVYTITTDIRDADEKYTADVLKTAAQLGITNYRMGWYSYDAGLDTVANLAIIKNV</sequence>
<organism evidence="2 3">
    <name type="scientific">Mucilaginibacter humi</name>
    <dbReference type="NCBI Taxonomy" id="2732510"/>
    <lineage>
        <taxon>Bacteria</taxon>
        <taxon>Pseudomonadati</taxon>
        <taxon>Bacteroidota</taxon>
        <taxon>Sphingobacteriia</taxon>
        <taxon>Sphingobacteriales</taxon>
        <taxon>Sphingobacteriaceae</taxon>
        <taxon>Mucilaginibacter</taxon>
    </lineage>
</organism>
<dbReference type="SUPFAM" id="SSF51658">
    <property type="entry name" value="Xylose isomerase-like"/>
    <property type="match status" value="1"/>
</dbReference>
<accession>A0ABX1W4N0</accession>
<reference evidence="2 3" key="1">
    <citation type="submission" date="2020-05" db="EMBL/GenBank/DDBJ databases">
        <authorList>
            <person name="Khan S.A."/>
            <person name="Jeon C.O."/>
            <person name="Chun B.H."/>
        </authorList>
    </citation>
    <scope>NUCLEOTIDE SEQUENCE [LARGE SCALE GENOMIC DNA]</scope>
    <source>
        <strain evidence="2 3">S1162</strain>
    </source>
</reference>
<dbReference type="EMBL" id="JABFCR010000070">
    <property type="protein sequence ID" value="NNU34799.1"/>
    <property type="molecule type" value="Genomic_DNA"/>
</dbReference>
<evidence type="ECO:0000313" key="3">
    <source>
        <dbReference type="Proteomes" id="UP000566071"/>
    </source>
</evidence>
<comment type="caution">
    <text evidence="2">The sequence shown here is derived from an EMBL/GenBank/DDBJ whole genome shotgun (WGS) entry which is preliminary data.</text>
</comment>
<dbReference type="RefSeq" id="WP_217452313.1">
    <property type="nucleotide sequence ID" value="NZ_JABFCR010000070.1"/>
</dbReference>
<gene>
    <name evidence="2" type="ORF">HK413_13385</name>
</gene>
<keyword evidence="1" id="KW-0732">Signal</keyword>
<name>A0ABX1W4N0_9SPHI</name>
<feature type="signal peptide" evidence="1">
    <location>
        <begin position="1"/>
        <end position="27"/>
    </location>
</feature>
<dbReference type="Gene3D" id="3.20.20.150">
    <property type="entry name" value="Divalent-metal-dependent TIM barrel enzymes"/>
    <property type="match status" value="1"/>
</dbReference>
<proteinExistence type="predicted"/>
<evidence type="ECO:0000313" key="2">
    <source>
        <dbReference type="EMBL" id="NNU34799.1"/>
    </source>
</evidence>
<dbReference type="InterPro" id="IPR006311">
    <property type="entry name" value="TAT_signal"/>
</dbReference>
<feature type="chain" id="PRO_5046561293" description="Sugar phosphate isomerase/epimerase" evidence="1">
    <location>
        <begin position="28"/>
        <end position="161"/>
    </location>
</feature>
<evidence type="ECO:0000256" key="1">
    <source>
        <dbReference type="SAM" id="SignalP"/>
    </source>
</evidence>
<dbReference type="PROSITE" id="PS51318">
    <property type="entry name" value="TAT"/>
    <property type="match status" value="1"/>
</dbReference>